<accession>A0A2N1NRV8</accession>
<comment type="caution">
    <text evidence="2">The sequence shown here is derived from an EMBL/GenBank/DDBJ whole genome shotgun (WGS) entry which is preliminary data.</text>
</comment>
<evidence type="ECO:0000313" key="3">
    <source>
        <dbReference type="Proteomes" id="UP000233469"/>
    </source>
</evidence>
<organism evidence="2 3">
    <name type="scientific">Rhizophagus irregularis</name>
    <dbReference type="NCBI Taxonomy" id="588596"/>
    <lineage>
        <taxon>Eukaryota</taxon>
        <taxon>Fungi</taxon>
        <taxon>Fungi incertae sedis</taxon>
        <taxon>Mucoromycota</taxon>
        <taxon>Glomeromycotina</taxon>
        <taxon>Glomeromycetes</taxon>
        <taxon>Glomerales</taxon>
        <taxon>Glomeraceae</taxon>
        <taxon>Rhizophagus</taxon>
    </lineage>
</organism>
<reference evidence="2 3" key="1">
    <citation type="submission" date="2016-04" db="EMBL/GenBank/DDBJ databases">
        <title>Genome analyses suggest a sexual origin of heterokaryosis in a supposedly ancient asexual fungus.</title>
        <authorList>
            <person name="Ropars J."/>
            <person name="Sedzielewska K."/>
            <person name="Noel J."/>
            <person name="Charron P."/>
            <person name="Farinelli L."/>
            <person name="Marton T."/>
            <person name="Kruger M."/>
            <person name="Pelin A."/>
            <person name="Brachmann A."/>
            <person name="Corradi N."/>
        </authorList>
    </citation>
    <scope>NUCLEOTIDE SEQUENCE [LARGE SCALE GENOMIC DNA]</scope>
    <source>
        <strain evidence="2 3">C2</strain>
    </source>
</reference>
<evidence type="ECO:0000256" key="1">
    <source>
        <dbReference type="SAM" id="MobiDB-lite"/>
    </source>
</evidence>
<dbReference type="EMBL" id="LLXL01000173">
    <property type="protein sequence ID" value="PKK76642.1"/>
    <property type="molecule type" value="Genomic_DNA"/>
</dbReference>
<feature type="compositionally biased region" description="Low complexity" evidence="1">
    <location>
        <begin position="26"/>
        <end position="53"/>
    </location>
</feature>
<name>A0A2N1NRV8_9GLOM</name>
<dbReference type="AlphaFoldDB" id="A0A2N1NRV8"/>
<proteinExistence type="predicted"/>
<feature type="region of interest" description="Disordered" evidence="1">
    <location>
        <begin position="1"/>
        <end position="53"/>
    </location>
</feature>
<dbReference type="Proteomes" id="UP000233469">
    <property type="component" value="Unassembled WGS sequence"/>
</dbReference>
<protein>
    <submittedName>
        <fullName evidence="2">Uncharacterized protein</fullName>
    </submittedName>
</protein>
<reference evidence="2 3" key="2">
    <citation type="submission" date="2017-10" db="EMBL/GenBank/DDBJ databases">
        <title>Extensive intraspecific genome diversity in a model arbuscular mycorrhizal fungus.</title>
        <authorList>
            <person name="Chen E.C.H."/>
            <person name="Morin E."/>
            <person name="Baudet D."/>
            <person name="Noel J."/>
            <person name="Ndikumana S."/>
            <person name="Charron P."/>
            <person name="St-Onge C."/>
            <person name="Giorgi J."/>
            <person name="Grigoriev I.V."/>
            <person name="Roux C."/>
            <person name="Martin F.M."/>
            <person name="Corradi N."/>
        </authorList>
    </citation>
    <scope>NUCLEOTIDE SEQUENCE [LARGE SCALE GENOMIC DNA]</scope>
    <source>
        <strain evidence="2 3">C2</strain>
    </source>
</reference>
<sequence length="112" mass="12240">MKAFHQNGILAQRTQSVSDESDESDQQSVANNSVASSQSESSSYSGSSSSNSSFFENAVAREIRQLKGKKIGGATIKSFYHGYSDSKYSTVKLISKWLDSKENISSLDNNQE</sequence>
<gene>
    <name evidence="2" type="ORF">RhiirC2_845019</name>
</gene>
<evidence type="ECO:0000313" key="2">
    <source>
        <dbReference type="EMBL" id="PKK76642.1"/>
    </source>
</evidence>
<dbReference type="VEuPathDB" id="FungiDB:RhiirFUN_021347"/>